<comment type="caution">
    <text evidence="1">The sequence shown here is derived from an EMBL/GenBank/DDBJ whole genome shotgun (WGS) entry which is preliminary data.</text>
</comment>
<proteinExistence type="predicted"/>
<name>A0A3D8PWB7_9BACI</name>
<accession>A0A3D8PWB7</accession>
<protein>
    <recommendedName>
        <fullName evidence="3">NERD domain-containing protein</fullName>
    </recommendedName>
</protein>
<evidence type="ECO:0000313" key="1">
    <source>
        <dbReference type="EMBL" id="RDW20393.1"/>
    </source>
</evidence>
<keyword evidence="2" id="KW-1185">Reference proteome</keyword>
<dbReference type="AlphaFoldDB" id="A0A3D8PWB7"/>
<gene>
    <name evidence="1" type="ORF">CWR45_03920</name>
</gene>
<organism evidence="1 2">
    <name type="scientific">Oceanobacillus chungangensis</name>
    <dbReference type="NCBI Taxonomy" id="1229152"/>
    <lineage>
        <taxon>Bacteria</taxon>
        <taxon>Bacillati</taxon>
        <taxon>Bacillota</taxon>
        <taxon>Bacilli</taxon>
        <taxon>Bacillales</taxon>
        <taxon>Bacillaceae</taxon>
        <taxon>Oceanobacillus</taxon>
    </lineage>
</organism>
<evidence type="ECO:0008006" key="3">
    <source>
        <dbReference type="Google" id="ProtNLM"/>
    </source>
</evidence>
<evidence type="ECO:0000313" key="2">
    <source>
        <dbReference type="Proteomes" id="UP000256520"/>
    </source>
</evidence>
<sequence>MISNPTTILKNNQNDLVFYNKMIYADNLISKINEINSKYTKNVINKQMLNQINEALLKGNTEFRPNFIQQYNLNESHFIKGIECGHCGSFSMIRAYKTWKCNTCFHSNPTAHVRPLLDYFLLYKPTITNSECRNYLQLDSLKNAYTILNSIGLTYTGKNKARKYHAPKLVDYPQNSFAPNKKKVIL</sequence>
<reference evidence="2" key="1">
    <citation type="submission" date="2017-11" db="EMBL/GenBank/DDBJ databases">
        <authorList>
            <person name="Zhu W."/>
        </authorList>
    </citation>
    <scope>NUCLEOTIDE SEQUENCE [LARGE SCALE GENOMIC DNA]</scope>
    <source>
        <strain evidence="2">CAU 1051</strain>
    </source>
</reference>
<dbReference type="EMBL" id="PIOD01000005">
    <property type="protein sequence ID" value="RDW20393.1"/>
    <property type="molecule type" value="Genomic_DNA"/>
</dbReference>
<dbReference type="Proteomes" id="UP000256520">
    <property type="component" value="Unassembled WGS sequence"/>
</dbReference>